<evidence type="ECO:0000313" key="3">
    <source>
        <dbReference type="Proteomes" id="UP000029708"/>
    </source>
</evidence>
<organism evidence="1 3">
    <name type="scientific">Oleiagrimonas soli</name>
    <dbReference type="NCBI Taxonomy" id="1543381"/>
    <lineage>
        <taxon>Bacteria</taxon>
        <taxon>Pseudomonadati</taxon>
        <taxon>Pseudomonadota</taxon>
        <taxon>Gammaproteobacteria</taxon>
        <taxon>Lysobacterales</taxon>
        <taxon>Rhodanobacteraceae</taxon>
        <taxon>Oleiagrimonas</taxon>
    </lineage>
</organism>
<dbReference type="STRING" id="1543381.LF63_0100260"/>
<dbReference type="EMBL" id="JACHET010000001">
    <property type="protein sequence ID" value="MBB6184849.1"/>
    <property type="molecule type" value="Genomic_DNA"/>
</dbReference>
<dbReference type="RefSeq" id="WP_043098849.1">
    <property type="nucleotide sequence ID" value="NZ_JACHET010000001.1"/>
</dbReference>
<dbReference type="Proteomes" id="UP000029708">
    <property type="component" value="Unassembled WGS sequence"/>
</dbReference>
<name>A0A099D1R2_9GAMM</name>
<dbReference type="HOGENOM" id="CLU_2554949_0_0_6"/>
<dbReference type="AlphaFoldDB" id="A0A099D1R2"/>
<dbReference type="EMBL" id="JROI01000001">
    <property type="protein sequence ID" value="KGI79255.1"/>
    <property type="molecule type" value="Genomic_DNA"/>
</dbReference>
<evidence type="ECO:0000313" key="4">
    <source>
        <dbReference type="Proteomes" id="UP000560000"/>
    </source>
</evidence>
<protein>
    <recommendedName>
        <fullName evidence="5">YqjK-like protein</fullName>
    </recommendedName>
</protein>
<gene>
    <name evidence="2" type="ORF">HNQ86_002194</name>
    <name evidence="1" type="ORF">LF63_0100260</name>
</gene>
<dbReference type="Proteomes" id="UP000560000">
    <property type="component" value="Unassembled WGS sequence"/>
</dbReference>
<accession>A0A099D1R2</accession>
<evidence type="ECO:0000313" key="2">
    <source>
        <dbReference type="EMBL" id="MBB6184849.1"/>
    </source>
</evidence>
<evidence type="ECO:0000313" key="1">
    <source>
        <dbReference type="EMBL" id="KGI79255.1"/>
    </source>
</evidence>
<reference evidence="2 4" key="2">
    <citation type="submission" date="2020-08" db="EMBL/GenBank/DDBJ databases">
        <title>Genomic Encyclopedia of Type Strains, Phase IV (KMG-IV): sequencing the most valuable type-strain genomes for metagenomic binning, comparative biology and taxonomic classification.</title>
        <authorList>
            <person name="Goeker M."/>
        </authorList>
    </citation>
    <scope>NUCLEOTIDE SEQUENCE [LARGE SCALE GENOMIC DNA]</scope>
    <source>
        <strain evidence="2 4">DSM 107085</strain>
    </source>
</reference>
<evidence type="ECO:0008006" key="5">
    <source>
        <dbReference type="Google" id="ProtNLM"/>
    </source>
</evidence>
<keyword evidence="3" id="KW-1185">Reference proteome</keyword>
<proteinExistence type="predicted"/>
<comment type="caution">
    <text evidence="1">The sequence shown here is derived from an EMBL/GenBank/DDBJ whole genome shotgun (WGS) entry which is preliminary data.</text>
</comment>
<reference evidence="1 3" key="1">
    <citation type="submission" date="2014-09" db="EMBL/GenBank/DDBJ databases">
        <title>Xanthomonadaceae 3.5X direct submission.</title>
        <authorList>
            <person name="Fang T."/>
            <person name="Wang H."/>
        </authorList>
    </citation>
    <scope>NUCLEOTIDE SEQUENCE [LARGE SCALE GENOMIC DNA]</scope>
    <source>
        <strain evidence="1 3">3.5X</strain>
    </source>
</reference>
<sequence length="82" mass="9513">MRYRRALIECRMRHAEVAAHRVRARAAVQVLEGQYRAAPALPLGAAALGGFLLGRHRPDWRPPRRAWSLAWRWGFHFLRGML</sequence>